<reference evidence="3 4" key="1">
    <citation type="submission" date="2020-07" db="EMBL/GenBank/DDBJ databases">
        <title>Genomic Encyclopedia of Type Strains, Phase IV (KMG-IV): sequencing the most valuable type-strain genomes for metagenomic binning, comparative biology and taxonomic classification.</title>
        <authorList>
            <person name="Goeker M."/>
        </authorList>
    </citation>
    <scope>NUCLEOTIDE SEQUENCE [LARGE SCALE GENOMIC DNA]</scope>
    <source>
        <strain evidence="3 4">DSM 29043</strain>
    </source>
</reference>
<dbReference type="Gene3D" id="2.60.120.600">
    <property type="entry name" value="Domain of unknown function DUF1214, C-terminal domain"/>
    <property type="match status" value="1"/>
</dbReference>
<feature type="domain" description="DUF1254" evidence="2">
    <location>
        <begin position="43"/>
        <end position="171"/>
    </location>
</feature>
<dbReference type="RefSeq" id="WP_179408640.1">
    <property type="nucleotide sequence ID" value="NZ_BMGF01000008.1"/>
</dbReference>
<dbReference type="Gene3D" id="2.60.40.1610">
    <property type="entry name" value="Domain of unknown function DUF1254"/>
    <property type="match status" value="1"/>
</dbReference>
<comment type="caution">
    <text evidence="3">The sequence shown here is derived from an EMBL/GenBank/DDBJ whole genome shotgun (WGS) entry which is preliminary data.</text>
</comment>
<organism evidence="3 4">
    <name type="scientific">Novosphingobium marinum</name>
    <dbReference type="NCBI Taxonomy" id="1514948"/>
    <lineage>
        <taxon>Bacteria</taxon>
        <taxon>Pseudomonadati</taxon>
        <taxon>Pseudomonadota</taxon>
        <taxon>Alphaproteobacteria</taxon>
        <taxon>Sphingomonadales</taxon>
        <taxon>Sphingomonadaceae</taxon>
        <taxon>Novosphingobium</taxon>
    </lineage>
</organism>
<dbReference type="InterPro" id="IPR037050">
    <property type="entry name" value="DUF1254_sf"/>
</dbReference>
<dbReference type="AlphaFoldDB" id="A0A7Y9XYB0"/>
<gene>
    <name evidence="3" type="ORF">FHS75_003188</name>
</gene>
<dbReference type="Pfam" id="PF06863">
    <property type="entry name" value="DUF1254"/>
    <property type="match status" value="1"/>
</dbReference>
<dbReference type="InterPro" id="IPR010679">
    <property type="entry name" value="DUF1254"/>
</dbReference>
<sequence length="420" mass="46023">MARETWARHAAHEAAVFGLPAVLIYRQMHAQAIDASAPGFVGFNRFAHGRNLAGPGYEAFKTPNADTLYSNAYLDLTGGPVLLEVSATNGRYFTANFLDMFGNATNISARTHGTSGGRFLIATTDWGGEVPDGTTLFRVTQPYMWILLRIEAEDDRALPVARALQDRFAIRSQGQTGTRRAFPRPGSLADVTSLLTVLDWVVENAGVRNSERALVHRFRGLGVGGPLSVAEALDDPRTLAGARQGLADAAMVIDRVKRQKSADAGGWRETFDPGRYGHNYLFRSGIHSLGTGANVRLENFSFTTFSDAEGQVLDGSRHEYVLRFESPPPSEFFWSVTVYDLRTQELVPNAQGKYLVGSNTEGLKIASDGSVTIRLSRRAEGPNAIPVPEGPFYLALRAQGPRRELLDGSWRPSPVRKEQR</sequence>
<dbReference type="InterPro" id="IPR037049">
    <property type="entry name" value="DUF1214_C_sf"/>
</dbReference>
<dbReference type="PANTHER" id="PTHR36509">
    <property type="entry name" value="BLL3101 PROTEIN"/>
    <property type="match status" value="1"/>
</dbReference>
<dbReference type="Proteomes" id="UP000522081">
    <property type="component" value="Unassembled WGS sequence"/>
</dbReference>
<protein>
    <recommendedName>
        <fullName evidence="5">DUF1254 domain-containing protein</fullName>
    </recommendedName>
</protein>
<proteinExistence type="predicted"/>
<dbReference type="EMBL" id="JACBZF010000007">
    <property type="protein sequence ID" value="NYH96837.1"/>
    <property type="molecule type" value="Genomic_DNA"/>
</dbReference>
<dbReference type="PANTHER" id="PTHR36509:SF2">
    <property type="entry name" value="BLL3101 PROTEIN"/>
    <property type="match status" value="1"/>
</dbReference>
<evidence type="ECO:0000259" key="1">
    <source>
        <dbReference type="Pfam" id="PF06742"/>
    </source>
</evidence>
<name>A0A7Y9XYB0_9SPHN</name>
<evidence type="ECO:0000259" key="2">
    <source>
        <dbReference type="Pfam" id="PF06863"/>
    </source>
</evidence>
<dbReference type="Pfam" id="PF06742">
    <property type="entry name" value="DUF1214"/>
    <property type="match status" value="1"/>
</dbReference>
<feature type="domain" description="DUF1214" evidence="1">
    <location>
        <begin position="299"/>
        <end position="402"/>
    </location>
</feature>
<accession>A0A7Y9XYB0</accession>
<evidence type="ECO:0000313" key="4">
    <source>
        <dbReference type="Proteomes" id="UP000522081"/>
    </source>
</evidence>
<evidence type="ECO:0000313" key="3">
    <source>
        <dbReference type="EMBL" id="NYH96837.1"/>
    </source>
</evidence>
<evidence type="ECO:0008006" key="5">
    <source>
        <dbReference type="Google" id="ProtNLM"/>
    </source>
</evidence>
<dbReference type="SUPFAM" id="SSF160935">
    <property type="entry name" value="VPA0735-like"/>
    <property type="match status" value="1"/>
</dbReference>
<keyword evidence="4" id="KW-1185">Reference proteome</keyword>
<dbReference type="InterPro" id="IPR010621">
    <property type="entry name" value="DUF1214"/>
</dbReference>